<accession>B1ZNF9</accession>
<dbReference type="Pfam" id="PF00128">
    <property type="entry name" value="Alpha-amylase"/>
    <property type="match status" value="1"/>
</dbReference>
<dbReference type="Gene3D" id="3.20.20.80">
    <property type="entry name" value="Glycosidases"/>
    <property type="match status" value="1"/>
</dbReference>
<evidence type="ECO:0000256" key="6">
    <source>
        <dbReference type="HAMAP-Rule" id="MF_02124"/>
    </source>
</evidence>
<evidence type="ECO:0000256" key="4">
    <source>
        <dbReference type="ARBA" id="ARBA00023277"/>
    </source>
</evidence>
<dbReference type="RefSeq" id="WP_012373931.1">
    <property type="nucleotide sequence ID" value="NC_010571.1"/>
</dbReference>
<dbReference type="CAZy" id="GH13">
    <property type="family name" value="Glycoside Hydrolase Family 13"/>
</dbReference>
<dbReference type="PANTHER" id="PTHR47786">
    <property type="entry name" value="ALPHA-1,4-GLUCAN:MALTOSE-1-PHOSPHATE MALTOSYLTRANSFERASE"/>
    <property type="match status" value="1"/>
</dbReference>
<dbReference type="Gene3D" id="2.60.40.1180">
    <property type="entry name" value="Golgi alpha-mannosidase II"/>
    <property type="match status" value="1"/>
</dbReference>
<comment type="catalytic activity">
    <reaction evidence="5 6">
        <text>alpha-maltose 1-phosphate + [(1-&gt;4)-alpha-D-glucosyl](n) = [(1-&gt;4)-alpha-D-glucosyl](n+2) + phosphate</text>
        <dbReference type="Rhea" id="RHEA:42692"/>
        <dbReference type="Rhea" id="RHEA-COMP:9584"/>
        <dbReference type="Rhea" id="RHEA-COMP:10183"/>
        <dbReference type="ChEBI" id="CHEBI:15444"/>
        <dbReference type="ChEBI" id="CHEBI:43474"/>
        <dbReference type="ChEBI" id="CHEBI:63576"/>
        <dbReference type="EC" id="2.4.99.16"/>
    </reaction>
</comment>
<dbReference type="InterPro" id="IPR013783">
    <property type="entry name" value="Ig-like_fold"/>
</dbReference>
<evidence type="ECO:0000256" key="3">
    <source>
        <dbReference type="ARBA" id="ARBA00022679"/>
    </source>
</evidence>
<dbReference type="GO" id="GO:0016758">
    <property type="term" value="F:hexosyltransferase activity"/>
    <property type="evidence" value="ECO:0007669"/>
    <property type="project" value="UniProtKB-UniRule"/>
</dbReference>
<keyword evidence="3 6" id="KW-0808">Transferase</keyword>
<dbReference type="KEGG" id="ote:Oter_1105"/>
<evidence type="ECO:0000256" key="7">
    <source>
        <dbReference type="SAM" id="MobiDB-lite"/>
    </source>
</evidence>
<feature type="site" description="Transition state stabilizer" evidence="6">
    <location>
        <position position="510"/>
    </location>
</feature>
<dbReference type="Gene3D" id="1.20.58.80">
    <property type="entry name" value="Phosphotransferase system, lactose/cellobiose-type IIA subunit"/>
    <property type="match status" value="1"/>
</dbReference>
<feature type="binding site" evidence="6">
    <location>
        <position position="387"/>
    </location>
    <ligand>
        <name>alpha-maltose 1-phosphate</name>
        <dbReference type="ChEBI" id="CHEBI:63576"/>
    </ligand>
</feature>
<keyword evidence="2 6" id="KW-0328">Glycosyltransferase</keyword>
<dbReference type="Proteomes" id="UP000007013">
    <property type="component" value="Chromosome"/>
</dbReference>
<feature type="binding site" evidence="6">
    <location>
        <begin position="565"/>
        <end position="566"/>
    </location>
    <ligand>
        <name>alpha-maltose 1-phosphate</name>
        <dbReference type="ChEBI" id="CHEBI:63576"/>
    </ligand>
</feature>
<dbReference type="SMART" id="SM00642">
    <property type="entry name" value="Aamy"/>
    <property type="match status" value="1"/>
</dbReference>
<evidence type="ECO:0000259" key="8">
    <source>
        <dbReference type="SMART" id="SM00642"/>
    </source>
</evidence>
<dbReference type="Pfam" id="PF21702">
    <property type="entry name" value="GLGE_C"/>
    <property type="match status" value="1"/>
</dbReference>
<dbReference type="OrthoDB" id="9805159at2"/>
<evidence type="ECO:0000313" key="10">
    <source>
        <dbReference type="Proteomes" id="UP000007013"/>
    </source>
</evidence>
<gene>
    <name evidence="6" type="primary">glgE</name>
    <name evidence="9" type="ordered locus">Oter_1105</name>
</gene>
<dbReference type="PANTHER" id="PTHR47786:SF2">
    <property type="entry name" value="GLYCOSYL HYDROLASE FAMILY 13 CATALYTIC DOMAIN-CONTAINING PROTEIN"/>
    <property type="match status" value="1"/>
</dbReference>
<keyword evidence="4 6" id="KW-0119">Carbohydrate metabolism</keyword>
<dbReference type="STRING" id="452637.Oter_1105"/>
<organism evidence="9 10">
    <name type="scientific">Opitutus terrae (strain DSM 11246 / JCM 15787 / PB90-1)</name>
    <dbReference type="NCBI Taxonomy" id="452637"/>
    <lineage>
        <taxon>Bacteria</taxon>
        <taxon>Pseudomonadati</taxon>
        <taxon>Verrucomicrobiota</taxon>
        <taxon>Opitutia</taxon>
        <taxon>Opitutales</taxon>
        <taxon>Opitutaceae</taxon>
        <taxon>Opitutus</taxon>
    </lineage>
</organism>
<evidence type="ECO:0000256" key="1">
    <source>
        <dbReference type="ARBA" id="ARBA00011738"/>
    </source>
</evidence>
<reference evidence="9 10" key="1">
    <citation type="journal article" date="2011" name="J. Bacteriol.">
        <title>Genome sequence of the verrucomicrobium Opitutus terrae PB90-1, an abundant inhabitant of rice paddy soil ecosystems.</title>
        <authorList>
            <person name="van Passel M.W."/>
            <person name="Kant R."/>
            <person name="Palva A."/>
            <person name="Copeland A."/>
            <person name="Lucas S."/>
            <person name="Lapidus A."/>
            <person name="Glavina del Rio T."/>
            <person name="Pitluck S."/>
            <person name="Goltsman E."/>
            <person name="Clum A."/>
            <person name="Sun H."/>
            <person name="Schmutz J."/>
            <person name="Larimer F.W."/>
            <person name="Land M.L."/>
            <person name="Hauser L."/>
            <person name="Kyrpides N."/>
            <person name="Mikhailova N."/>
            <person name="Richardson P.P."/>
            <person name="Janssen P.H."/>
            <person name="de Vos W.M."/>
            <person name="Smidt H."/>
        </authorList>
    </citation>
    <scope>NUCLEOTIDE SEQUENCE [LARGE SCALE GENOMIC DNA]</scope>
    <source>
        <strain evidence="10">DSM 11246 / JCM 15787 / PB90-1</strain>
    </source>
</reference>
<feature type="binding site" evidence="6">
    <location>
        <position position="352"/>
    </location>
    <ligand>
        <name>alpha-maltose 1-phosphate</name>
        <dbReference type="ChEBI" id="CHEBI:63576"/>
    </ligand>
</feature>
<feature type="region of interest" description="Disordered" evidence="7">
    <location>
        <begin position="294"/>
        <end position="323"/>
    </location>
</feature>
<protein>
    <recommendedName>
        <fullName evidence="6">Alpha-1,4-glucan:maltose-1-phosphate maltosyltransferase</fullName>
        <shortName evidence="6">GMPMT</shortName>
        <ecNumber evidence="6">2.4.99.16</ecNumber>
    </recommendedName>
    <alternativeName>
        <fullName evidence="6">(1-&gt;4)-alpha-D-glucan:maltose-1-phosphate alpha-D-maltosyltransferase</fullName>
    </alternativeName>
</protein>
<evidence type="ECO:0000256" key="2">
    <source>
        <dbReference type="ARBA" id="ARBA00022676"/>
    </source>
</evidence>
<comment type="similarity">
    <text evidence="6">Belongs to the glycosyl hydrolase 13 family. GlgE subfamily.</text>
</comment>
<dbReference type="HAMAP" id="MF_02124">
    <property type="entry name" value="GlgE"/>
    <property type="match status" value="1"/>
</dbReference>
<dbReference type="SUPFAM" id="SSF51445">
    <property type="entry name" value="(Trans)glycosidases"/>
    <property type="match status" value="1"/>
</dbReference>
<dbReference type="InterPro" id="IPR026585">
    <property type="entry name" value="GlgE"/>
</dbReference>
<dbReference type="CDD" id="cd11344">
    <property type="entry name" value="AmyAc_GlgE_like"/>
    <property type="match status" value="1"/>
</dbReference>
<feature type="active site" description="Nucleophile" evidence="6">
    <location>
        <position position="423"/>
    </location>
</feature>
<comment type="function">
    <text evidence="6">Maltosyltransferase that uses maltose 1-phosphate (M1P) as the sugar donor to elongate linear or branched alpha-(1-&gt;4)-glucans. Is involved in a branched alpha-glucan biosynthetic pathway from trehalose, together with TreS, Mak and GlgB.</text>
</comment>
<evidence type="ECO:0000256" key="5">
    <source>
        <dbReference type="ARBA" id="ARBA00048735"/>
    </source>
</evidence>
<comment type="subunit">
    <text evidence="1 6">Homodimer.</text>
</comment>
<dbReference type="HOGENOM" id="CLU_015798_0_0_0"/>
<feature type="domain" description="Glycosyl hydrolase family 13 catalytic" evidence="8">
    <location>
        <begin position="245"/>
        <end position="590"/>
    </location>
</feature>
<sequence>MAHVPAIFGESGRGQRPRLQPRDAHRPAISGHYDGRCRVIIEGVTPQLDGGRYPIKRVLGEEVVVEADIFADGHDSLSARLLYRVEGAGERENENENEKENEDEWKEVEMVAVGNDRWRAAFPIEQLGRYRYTVEGWVDHFKTWTHDFEKKVAAAQDVHVDLLIGAELARTAARKASGADRALLEQWAGELAGDQDAARRIARARDAVALALMLRYPDRSLATRYDQELVVWAEPVRARTGAWYELFPRSMGEGERHGTLRDVEAQLPRIAEMGFDVLYLPPIHPIGYAFRKGRNNSPEAAPEDPGSPWGIGSPEGGHKSIHPQLGTLEDFQRLLTRARELQIEIALDIALQCSPDHPYVREHPEWFKHRPDGSIQYAENPPKKYQDIYPFDFETSAWRELWQEAKSVIEHWIEQGVTIFRVDNPHTKAFPFWEWCIGELKRARPELIFLAEAFTRPKVKYNLAKLGFTQSYNYFPWRNTSEELREYLTHLTRTTVREFFRPNLWPNTPDILPQALQFGGRPAFMARLVLAATLGASYGIYGPAYEMCVNAPLKPGGEEYLDSEKYEIKVWNLNEPDSLQPLITRVNAIRRENPALHSNDRLAFHATDNPQLLAYSKRTADRDNVILTVVNLDPHNTQEGRTALDLAELGVEPKDTFQVHDLLTGARYLWRGAENFVRLDPRHIPAAVYRVARHVRSEYEFDYFM</sequence>
<dbReference type="EMBL" id="CP001032">
    <property type="protein sequence ID" value="ACB74393.1"/>
    <property type="molecule type" value="Genomic_DNA"/>
</dbReference>
<feature type="region of interest" description="Disordered" evidence="7">
    <location>
        <begin position="1"/>
        <end position="30"/>
    </location>
</feature>
<feature type="binding site" evidence="6">
    <location>
        <position position="424"/>
    </location>
    <ligand>
        <name>alpha-maltose 1-phosphate</name>
        <dbReference type="ChEBI" id="CHEBI:63576"/>
    </ligand>
</feature>
<dbReference type="InterPro" id="IPR021828">
    <property type="entry name" value="GlgE_dom_N/S"/>
</dbReference>
<dbReference type="InterPro" id="IPR006047">
    <property type="entry name" value="GH13_cat_dom"/>
</dbReference>
<evidence type="ECO:0000313" key="9">
    <source>
        <dbReference type="EMBL" id="ACB74393.1"/>
    </source>
</evidence>
<dbReference type="InterPro" id="IPR017853">
    <property type="entry name" value="GH"/>
</dbReference>
<dbReference type="InterPro" id="IPR049171">
    <property type="entry name" value="GLGE_C"/>
</dbReference>
<name>B1ZNF9_OPITP</name>
<dbReference type="AlphaFoldDB" id="B1ZNF9"/>
<feature type="active site" description="Proton donor" evidence="6">
    <location>
        <position position="452"/>
    </location>
</feature>
<keyword evidence="10" id="KW-1185">Reference proteome</keyword>
<proteinExistence type="inferred from homology"/>
<dbReference type="InterPro" id="IPR013780">
    <property type="entry name" value="Glyco_hydro_b"/>
</dbReference>
<dbReference type="GO" id="GO:0030979">
    <property type="term" value="P:alpha-glucan biosynthetic process"/>
    <property type="evidence" value="ECO:0007669"/>
    <property type="project" value="UniProtKB-UniRule"/>
</dbReference>
<dbReference type="EC" id="2.4.99.16" evidence="6"/>
<dbReference type="Pfam" id="PF11896">
    <property type="entry name" value="GlgE_dom_N_S"/>
    <property type="match status" value="1"/>
</dbReference>
<dbReference type="Gene3D" id="2.60.40.10">
    <property type="entry name" value="Immunoglobulins"/>
    <property type="match status" value="1"/>
</dbReference>
<dbReference type="eggNOG" id="COG0366">
    <property type="taxonomic scope" value="Bacteria"/>
</dbReference>
<dbReference type="GO" id="GO:0004553">
    <property type="term" value="F:hydrolase activity, hydrolyzing O-glycosyl compounds"/>
    <property type="evidence" value="ECO:0007669"/>
    <property type="project" value="InterPro"/>
</dbReference>
<feature type="binding site" evidence="6">
    <location>
        <position position="292"/>
    </location>
    <ligand>
        <name>alpha-maltose 1-phosphate</name>
        <dbReference type="ChEBI" id="CHEBI:63576"/>
    </ligand>
</feature>